<dbReference type="SUPFAM" id="SSF53335">
    <property type="entry name" value="S-adenosyl-L-methionine-dependent methyltransferases"/>
    <property type="match status" value="1"/>
</dbReference>
<organism evidence="3 4">
    <name type="scientific">Sulfurospirillum barnesii (strain ATCC 700032 / DSM 10660 / SES-3)</name>
    <dbReference type="NCBI Taxonomy" id="760154"/>
    <lineage>
        <taxon>Bacteria</taxon>
        <taxon>Pseudomonadati</taxon>
        <taxon>Campylobacterota</taxon>
        <taxon>Epsilonproteobacteria</taxon>
        <taxon>Campylobacterales</taxon>
        <taxon>Sulfurospirillaceae</taxon>
        <taxon>Sulfurospirillum</taxon>
    </lineage>
</organism>
<reference evidence="3 4" key="1">
    <citation type="submission" date="2012-06" db="EMBL/GenBank/DDBJ databases">
        <title>Complete sequence of Sulfurospirillum barnesii SES-3.</title>
        <authorList>
            <consortium name="US DOE Joint Genome Institute"/>
            <person name="Lucas S."/>
            <person name="Han J."/>
            <person name="Lapidus A."/>
            <person name="Cheng J.-F."/>
            <person name="Goodwin L."/>
            <person name="Pitluck S."/>
            <person name="Peters L."/>
            <person name="Ovchinnikova G."/>
            <person name="Lu M."/>
            <person name="Detter J.C."/>
            <person name="Han C."/>
            <person name="Tapia R."/>
            <person name="Land M."/>
            <person name="Hauser L."/>
            <person name="Kyrpides N."/>
            <person name="Ivanova N."/>
            <person name="Pagani I."/>
            <person name="Stolz J."/>
            <person name="Arkin A."/>
            <person name="Dehal P."/>
            <person name="Oremland R."/>
            <person name="Saltikov C."/>
            <person name="Basu P."/>
            <person name="Hollibaugh J."/>
            <person name="Newman D."/>
            <person name="Stolyar S."/>
            <person name="Hazen T."/>
            <person name="Woyke T."/>
        </authorList>
    </citation>
    <scope>NUCLEOTIDE SEQUENCE [LARGE SCALE GENOMIC DNA]</scope>
    <source>
        <strain evidence="4">ATCC 700032 / DSM 10660 / SES-3</strain>
    </source>
</reference>
<dbReference type="InterPro" id="IPR038375">
    <property type="entry name" value="NDUFAF7_sf"/>
</dbReference>
<evidence type="ECO:0000256" key="2">
    <source>
        <dbReference type="ARBA" id="ARBA00022679"/>
    </source>
</evidence>
<keyword evidence="2" id="KW-0808">Transferase</keyword>
<dbReference type="HOGENOM" id="CLU_054026_0_0_7"/>
<dbReference type="InterPro" id="IPR003788">
    <property type="entry name" value="NDUFAF7"/>
</dbReference>
<dbReference type="InterPro" id="IPR029063">
    <property type="entry name" value="SAM-dependent_MTases_sf"/>
</dbReference>
<dbReference type="PANTHER" id="PTHR12049">
    <property type="entry name" value="PROTEIN ARGININE METHYLTRANSFERASE NDUFAF7, MITOCHONDRIAL"/>
    <property type="match status" value="1"/>
</dbReference>
<keyword evidence="4" id="KW-1185">Reference proteome</keyword>
<dbReference type="STRING" id="760154.Sulba_0933"/>
<protein>
    <recommendedName>
        <fullName evidence="5">SAM-dependent methyltransferase, MidA family</fullName>
    </recommendedName>
</protein>
<sequence>MHEWLYGKEGYYSNMRTIGKEGDFYTAVSTSMFFGGSIAKRLLSSIEEGFLTSKTYVVEIGAHKGYLLADMIQFIYTLKPEWLKTLTFVIVEPFSANQIMQKKYFEEAFGDAIELLHVKNLEELTCKEAFFVANEIFDAFTCEVIYGNEMLFIEEGKAFFAAMDSFTCKKAEAYGVSKGELCLGYESFAKAMAKSAERFEFITFDYGDKEARGDFSLRVYAKHQTYPFFGLTNLVEEKLREPLLFDALFQKSDITYDVTFSHLFQAFESSGMRLCAYSTQMKALVDFGLIELLELFADKVSPKVYEQEMNRIKTLIDPSFMGERFKMACFRKEKA</sequence>
<dbReference type="KEGG" id="sba:Sulba_0933"/>
<dbReference type="GO" id="GO:0032259">
    <property type="term" value="P:methylation"/>
    <property type="evidence" value="ECO:0007669"/>
    <property type="project" value="UniProtKB-KW"/>
</dbReference>
<gene>
    <name evidence="3" type="ordered locus">Sulba_0933</name>
</gene>
<accession>I3XWB0</accession>
<dbReference type="PANTHER" id="PTHR12049:SF7">
    <property type="entry name" value="PROTEIN ARGININE METHYLTRANSFERASE NDUFAF7, MITOCHONDRIAL"/>
    <property type="match status" value="1"/>
</dbReference>
<dbReference type="Proteomes" id="UP000006176">
    <property type="component" value="Chromosome"/>
</dbReference>
<evidence type="ECO:0000256" key="1">
    <source>
        <dbReference type="ARBA" id="ARBA00022603"/>
    </source>
</evidence>
<dbReference type="Pfam" id="PF02636">
    <property type="entry name" value="Methyltransf_28"/>
    <property type="match status" value="1"/>
</dbReference>
<dbReference type="eggNOG" id="COG1565">
    <property type="taxonomic scope" value="Bacteria"/>
</dbReference>
<name>I3XWB0_SULBS</name>
<dbReference type="EMBL" id="CP003333">
    <property type="protein sequence ID" value="AFL68234.1"/>
    <property type="molecule type" value="Genomic_DNA"/>
</dbReference>
<evidence type="ECO:0000313" key="3">
    <source>
        <dbReference type="EMBL" id="AFL68234.1"/>
    </source>
</evidence>
<dbReference type="Gene3D" id="3.40.50.12710">
    <property type="match status" value="1"/>
</dbReference>
<keyword evidence="1" id="KW-0489">Methyltransferase</keyword>
<evidence type="ECO:0008006" key="5">
    <source>
        <dbReference type="Google" id="ProtNLM"/>
    </source>
</evidence>
<dbReference type="AlphaFoldDB" id="I3XWB0"/>
<proteinExistence type="predicted"/>
<evidence type="ECO:0000313" key="4">
    <source>
        <dbReference type="Proteomes" id="UP000006176"/>
    </source>
</evidence>
<dbReference type="GO" id="GO:0035243">
    <property type="term" value="F:protein-arginine omega-N symmetric methyltransferase activity"/>
    <property type="evidence" value="ECO:0007669"/>
    <property type="project" value="TreeGrafter"/>
</dbReference>
<dbReference type="PATRIC" id="fig|760154.4.peg.934"/>